<keyword evidence="1 2" id="KW-0732">Signal</keyword>
<dbReference type="OMA" id="NTCNCFQ"/>
<accession>A0A0K9NN03</accession>
<evidence type="ECO:0008006" key="5">
    <source>
        <dbReference type="Google" id="ProtNLM"/>
    </source>
</evidence>
<sequence length="131" mass="14319">MASLLNLSAALLLLLLLLRQIGMVAGGREMKCGKESIVITQEKTGKVVEGKPEYEVTVLNTCRCTQMKVVAKCYGLSSVEPLDHRVIKPVDDTDYCIVNGGLPVGGGSFVKFRYAWMTPQDFPIVSSQIHC</sequence>
<dbReference type="InterPro" id="IPR040361">
    <property type="entry name" value="TPD1"/>
</dbReference>
<evidence type="ECO:0000313" key="3">
    <source>
        <dbReference type="EMBL" id="KMZ58116.1"/>
    </source>
</evidence>
<organism evidence="3 4">
    <name type="scientific">Zostera marina</name>
    <name type="common">Eelgrass</name>
    <dbReference type="NCBI Taxonomy" id="29655"/>
    <lineage>
        <taxon>Eukaryota</taxon>
        <taxon>Viridiplantae</taxon>
        <taxon>Streptophyta</taxon>
        <taxon>Embryophyta</taxon>
        <taxon>Tracheophyta</taxon>
        <taxon>Spermatophyta</taxon>
        <taxon>Magnoliopsida</taxon>
        <taxon>Liliopsida</taxon>
        <taxon>Zosteraceae</taxon>
        <taxon>Zostera</taxon>
    </lineage>
</organism>
<feature type="chain" id="PRO_5005527108" description="Beta-1,3-N-Acetylglucosaminyltransferase family protein" evidence="2">
    <location>
        <begin position="27"/>
        <end position="131"/>
    </location>
</feature>
<dbReference type="PANTHER" id="PTHR33184">
    <property type="entry name" value="PROTEIN TAPETUM DETERMINANT 1-LIKE-RELATED"/>
    <property type="match status" value="1"/>
</dbReference>
<feature type="signal peptide" evidence="2">
    <location>
        <begin position="1"/>
        <end position="26"/>
    </location>
</feature>
<comment type="caution">
    <text evidence="3">The sequence shown here is derived from an EMBL/GenBank/DDBJ whole genome shotgun (WGS) entry which is preliminary data.</text>
</comment>
<evidence type="ECO:0000256" key="1">
    <source>
        <dbReference type="ARBA" id="ARBA00022729"/>
    </source>
</evidence>
<keyword evidence="4" id="KW-1185">Reference proteome</keyword>
<dbReference type="GO" id="GO:0001709">
    <property type="term" value="P:cell fate determination"/>
    <property type="evidence" value="ECO:0000318"/>
    <property type="project" value="GO_Central"/>
</dbReference>
<dbReference type="AlphaFoldDB" id="A0A0K9NN03"/>
<evidence type="ECO:0000313" key="4">
    <source>
        <dbReference type="Proteomes" id="UP000036987"/>
    </source>
</evidence>
<name>A0A0K9NN03_ZOSMR</name>
<dbReference type="OrthoDB" id="603213at2759"/>
<dbReference type="Pfam" id="PF24068">
    <property type="entry name" value="TPD1_C"/>
    <property type="match status" value="1"/>
</dbReference>
<dbReference type="EMBL" id="LFYR01001978">
    <property type="protein sequence ID" value="KMZ58116.1"/>
    <property type="molecule type" value="Genomic_DNA"/>
</dbReference>
<evidence type="ECO:0000256" key="2">
    <source>
        <dbReference type="SAM" id="SignalP"/>
    </source>
</evidence>
<dbReference type="Proteomes" id="UP000036987">
    <property type="component" value="Unassembled WGS sequence"/>
</dbReference>
<protein>
    <recommendedName>
        <fullName evidence="5">Beta-1,3-N-Acetylglucosaminyltransferase family protein</fullName>
    </recommendedName>
</protein>
<gene>
    <name evidence="3" type="ORF">ZOSMA_7G01470</name>
</gene>
<dbReference type="PANTHER" id="PTHR33184:SF72">
    <property type="entry name" value="BETA-1,3-N-ACETYLGLUCOSAMINYLTRANSFERASE FAMILY PROTEIN"/>
    <property type="match status" value="1"/>
</dbReference>
<proteinExistence type="predicted"/>
<reference evidence="4" key="1">
    <citation type="journal article" date="2016" name="Nature">
        <title>The genome of the seagrass Zostera marina reveals angiosperm adaptation to the sea.</title>
        <authorList>
            <person name="Olsen J.L."/>
            <person name="Rouze P."/>
            <person name="Verhelst B."/>
            <person name="Lin Y.-C."/>
            <person name="Bayer T."/>
            <person name="Collen J."/>
            <person name="Dattolo E."/>
            <person name="De Paoli E."/>
            <person name="Dittami S."/>
            <person name="Maumus F."/>
            <person name="Michel G."/>
            <person name="Kersting A."/>
            <person name="Lauritano C."/>
            <person name="Lohaus R."/>
            <person name="Toepel M."/>
            <person name="Tonon T."/>
            <person name="Vanneste K."/>
            <person name="Amirebrahimi M."/>
            <person name="Brakel J."/>
            <person name="Bostroem C."/>
            <person name="Chovatia M."/>
            <person name="Grimwood J."/>
            <person name="Jenkins J.W."/>
            <person name="Jueterbock A."/>
            <person name="Mraz A."/>
            <person name="Stam W.T."/>
            <person name="Tice H."/>
            <person name="Bornberg-Bauer E."/>
            <person name="Green P.J."/>
            <person name="Pearson G.A."/>
            <person name="Procaccini G."/>
            <person name="Duarte C.M."/>
            <person name="Schmutz J."/>
            <person name="Reusch T.B.H."/>
            <person name="Van de Peer Y."/>
        </authorList>
    </citation>
    <scope>NUCLEOTIDE SEQUENCE [LARGE SCALE GENOMIC DNA]</scope>
    <source>
        <strain evidence="4">cv. Finnish</strain>
    </source>
</reference>